<evidence type="ECO:0000313" key="1">
    <source>
        <dbReference type="EMBL" id="TCP95259.1"/>
    </source>
</evidence>
<dbReference type="AlphaFoldDB" id="A0A4R2SXK6"/>
<dbReference type="RefSeq" id="WP_132849711.1">
    <property type="nucleotide sequence ID" value="NZ_CP058648.1"/>
</dbReference>
<reference evidence="1 2" key="1">
    <citation type="submission" date="2019-03" db="EMBL/GenBank/DDBJ databases">
        <title>Genomic Encyclopedia of Type Strains, Phase IV (KMG-IV): sequencing the most valuable type-strain genomes for metagenomic binning, comparative biology and taxonomic classification.</title>
        <authorList>
            <person name="Goeker M."/>
        </authorList>
    </citation>
    <scope>NUCLEOTIDE SEQUENCE [LARGE SCALE GENOMIC DNA]</scope>
    <source>
        <strain evidence="1 2">DSM 100013</strain>
    </source>
</reference>
<accession>A0A4R2SXK6</accession>
<sequence>MGDINSERLHIDELKKRFEKYNTISVNDFNDFYKEIYGNIKRNTVSWLIYKLKKGKVIKNVSRGHYKLEDFEKIITTDYVVITMDIIKSSNMNYNKFNEELNQKIEALNIVIANTYNYEREFFISQGDEIQILCPFDNRISYLVMITLCYLHPFKARYGVSFGEMDSEIKRNSWEMNGPIFWNARDCLEKLKNSKDYEGLVVSEYNYADKLCNNILPLINKAIGKITDKQWEAIKFELSKTDLDIALAELNISKTSYYDRVNVANIKEIMNSFKSIIEIMKVRRLIE</sequence>
<dbReference type="Pfam" id="PF16264">
    <property type="entry name" value="SatD"/>
    <property type="match status" value="1"/>
</dbReference>
<keyword evidence="2" id="KW-1185">Reference proteome</keyword>
<dbReference type="Proteomes" id="UP000295504">
    <property type="component" value="Unassembled WGS sequence"/>
</dbReference>
<dbReference type="EMBL" id="SLYC01000062">
    <property type="protein sequence ID" value="TCP95259.1"/>
    <property type="molecule type" value="Genomic_DNA"/>
</dbReference>
<protein>
    <submittedName>
        <fullName evidence="1">SatD family protein</fullName>
    </submittedName>
</protein>
<dbReference type="InterPro" id="IPR032580">
    <property type="entry name" value="SatD"/>
</dbReference>
<comment type="caution">
    <text evidence="1">The sequence shown here is derived from an EMBL/GenBank/DDBJ whole genome shotgun (WGS) entry which is preliminary data.</text>
</comment>
<proteinExistence type="predicted"/>
<gene>
    <name evidence="1" type="ORF">EDD79_10621</name>
</gene>
<organism evidence="1 2">
    <name type="scientific">Serpentinicella alkaliphila</name>
    <dbReference type="NCBI Taxonomy" id="1734049"/>
    <lineage>
        <taxon>Bacteria</taxon>
        <taxon>Bacillati</taxon>
        <taxon>Bacillota</taxon>
        <taxon>Clostridia</taxon>
        <taxon>Peptostreptococcales</taxon>
        <taxon>Natronincolaceae</taxon>
        <taxon>Serpentinicella</taxon>
    </lineage>
</organism>
<evidence type="ECO:0000313" key="2">
    <source>
        <dbReference type="Proteomes" id="UP000295504"/>
    </source>
</evidence>
<name>A0A4R2SXK6_9FIRM</name>
<dbReference type="OrthoDB" id="3197351at2"/>